<dbReference type="GeneID" id="19956231"/>
<accession>T0PWP6</accession>
<evidence type="ECO:0000313" key="2">
    <source>
        <dbReference type="EMBL" id="EQC26666.1"/>
    </source>
</evidence>
<dbReference type="EMBL" id="JH767225">
    <property type="protein sequence ID" value="EQC26666.1"/>
    <property type="molecule type" value="Genomic_DNA"/>
</dbReference>
<reference evidence="2 3" key="1">
    <citation type="submission" date="2012-04" db="EMBL/GenBank/DDBJ databases">
        <title>The Genome Sequence of Saprolegnia declina VS20.</title>
        <authorList>
            <consortium name="The Broad Institute Genome Sequencing Platform"/>
            <person name="Russ C."/>
            <person name="Nusbaum C."/>
            <person name="Tyler B."/>
            <person name="van West P."/>
            <person name="Dieguez-Uribeondo J."/>
            <person name="de Bruijn I."/>
            <person name="Tripathy S."/>
            <person name="Jiang R."/>
            <person name="Young S.K."/>
            <person name="Zeng Q."/>
            <person name="Gargeya S."/>
            <person name="Fitzgerald M."/>
            <person name="Haas B."/>
            <person name="Abouelleil A."/>
            <person name="Alvarado L."/>
            <person name="Arachchi H.M."/>
            <person name="Berlin A."/>
            <person name="Chapman S.B."/>
            <person name="Goldberg J."/>
            <person name="Griggs A."/>
            <person name="Gujja S."/>
            <person name="Hansen M."/>
            <person name="Howarth C."/>
            <person name="Imamovic A."/>
            <person name="Larimer J."/>
            <person name="McCowen C."/>
            <person name="Montmayeur A."/>
            <person name="Murphy C."/>
            <person name="Neiman D."/>
            <person name="Pearson M."/>
            <person name="Priest M."/>
            <person name="Roberts A."/>
            <person name="Saif S."/>
            <person name="Shea T."/>
            <person name="Sisk P."/>
            <person name="Sykes S."/>
            <person name="Wortman J."/>
            <person name="Nusbaum C."/>
            <person name="Birren B."/>
        </authorList>
    </citation>
    <scope>NUCLEOTIDE SEQUENCE [LARGE SCALE GENOMIC DNA]</scope>
    <source>
        <strain evidence="2 3">VS20</strain>
    </source>
</reference>
<dbReference type="GO" id="GO:0005524">
    <property type="term" value="F:ATP binding"/>
    <property type="evidence" value="ECO:0007669"/>
    <property type="project" value="InterPro"/>
</dbReference>
<proteinExistence type="predicted"/>
<dbReference type="InterPro" id="IPR051681">
    <property type="entry name" value="Ser/Thr_Kinases-Pseudokinases"/>
</dbReference>
<dbReference type="InterPro" id="IPR000719">
    <property type="entry name" value="Prot_kinase_dom"/>
</dbReference>
<dbReference type="GO" id="GO:0004674">
    <property type="term" value="F:protein serine/threonine kinase activity"/>
    <property type="evidence" value="ECO:0007669"/>
    <property type="project" value="TreeGrafter"/>
</dbReference>
<dbReference type="InterPro" id="IPR011009">
    <property type="entry name" value="Kinase-like_dom_sf"/>
</dbReference>
<dbReference type="VEuPathDB" id="FungiDB:SDRG_15504"/>
<keyword evidence="3" id="KW-1185">Reference proteome</keyword>
<feature type="domain" description="Protein kinase" evidence="1">
    <location>
        <begin position="1"/>
        <end position="112"/>
    </location>
</feature>
<dbReference type="Gene3D" id="1.10.510.10">
    <property type="entry name" value="Transferase(Phosphotransferase) domain 1"/>
    <property type="match status" value="1"/>
</dbReference>
<dbReference type="PROSITE" id="PS50011">
    <property type="entry name" value="PROTEIN_KINASE_DOM"/>
    <property type="match status" value="1"/>
</dbReference>
<name>T0PWP6_SAPDV</name>
<protein>
    <recommendedName>
        <fullName evidence="1">Protein kinase domain-containing protein</fullName>
    </recommendedName>
</protein>
<dbReference type="PANTHER" id="PTHR44329:SF214">
    <property type="entry name" value="PROTEIN KINASE DOMAIN-CONTAINING PROTEIN"/>
    <property type="match status" value="1"/>
</dbReference>
<dbReference type="OrthoDB" id="166708at2759"/>
<dbReference type="InParanoid" id="T0PWP6"/>
<dbReference type="eggNOG" id="KOG4721">
    <property type="taxonomic scope" value="Eukaryota"/>
</dbReference>
<evidence type="ECO:0000313" key="3">
    <source>
        <dbReference type="Proteomes" id="UP000030762"/>
    </source>
</evidence>
<evidence type="ECO:0000259" key="1">
    <source>
        <dbReference type="PROSITE" id="PS50011"/>
    </source>
</evidence>
<organism evidence="2 3">
    <name type="scientific">Saprolegnia diclina (strain VS20)</name>
    <dbReference type="NCBI Taxonomy" id="1156394"/>
    <lineage>
        <taxon>Eukaryota</taxon>
        <taxon>Sar</taxon>
        <taxon>Stramenopiles</taxon>
        <taxon>Oomycota</taxon>
        <taxon>Saprolegniomycetes</taxon>
        <taxon>Saprolegniales</taxon>
        <taxon>Saprolegniaceae</taxon>
        <taxon>Saprolegnia</taxon>
    </lineage>
</organism>
<dbReference type="Proteomes" id="UP000030762">
    <property type="component" value="Unassembled WGS sequence"/>
</dbReference>
<dbReference type="RefSeq" id="XP_008619901.1">
    <property type="nucleotide sequence ID" value="XM_008621679.1"/>
</dbReference>
<sequence length="112" mass="12093">MLPSYSCALADLHHLGKVHQDVKSLNVTLSTTHYIRVGDLGSARPIDDCMTSNVGTKLWIAPEVVRDTLGGNELGHGPPANNCSFGVVLTEFDTCETPYAESSLDVRKAHEV</sequence>
<dbReference type="PANTHER" id="PTHR44329">
    <property type="entry name" value="SERINE/THREONINE-PROTEIN KINASE TNNI3K-RELATED"/>
    <property type="match status" value="1"/>
</dbReference>
<dbReference type="AlphaFoldDB" id="T0PWP6"/>
<dbReference type="Pfam" id="PF00069">
    <property type="entry name" value="Pkinase"/>
    <property type="match status" value="1"/>
</dbReference>
<gene>
    <name evidence="2" type="ORF">SDRG_15504</name>
</gene>
<dbReference type="SUPFAM" id="SSF56112">
    <property type="entry name" value="Protein kinase-like (PK-like)"/>
    <property type="match status" value="1"/>
</dbReference>
<dbReference type="OMA" id="VEERWSI"/>